<dbReference type="Proteomes" id="UP000078540">
    <property type="component" value="Unassembled WGS sequence"/>
</dbReference>
<proteinExistence type="predicted"/>
<sequence>MVSLCEVHIEEDTWGSDPITVKIGISFASKLLKILWIFFLKHPSSKLCRLLLSFFKTIDISI</sequence>
<evidence type="ECO:0000313" key="1">
    <source>
        <dbReference type="EMBL" id="KYM77206.1"/>
    </source>
</evidence>
<keyword evidence="2" id="KW-1185">Reference proteome</keyword>
<accession>A0A151HZA8</accession>
<dbReference type="EMBL" id="KQ976702">
    <property type="protein sequence ID" value="KYM77206.1"/>
    <property type="molecule type" value="Genomic_DNA"/>
</dbReference>
<gene>
    <name evidence="1" type="ORF">ALC53_12373</name>
</gene>
<reference evidence="1 2" key="1">
    <citation type="submission" date="2015-09" db="EMBL/GenBank/DDBJ databases">
        <title>Atta colombica WGS genome.</title>
        <authorList>
            <person name="Nygaard S."/>
            <person name="Hu H."/>
            <person name="Boomsma J."/>
            <person name="Zhang G."/>
        </authorList>
    </citation>
    <scope>NUCLEOTIDE SEQUENCE [LARGE SCALE GENOMIC DNA]</scope>
    <source>
        <strain evidence="1">Treedump-2</strain>
        <tissue evidence="1">Whole body</tissue>
    </source>
</reference>
<evidence type="ECO:0000313" key="2">
    <source>
        <dbReference type="Proteomes" id="UP000078540"/>
    </source>
</evidence>
<dbReference type="AlphaFoldDB" id="A0A151HZA8"/>
<organism evidence="1 2">
    <name type="scientific">Atta colombica</name>
    <dbReference type="NCBI Taxonomy" id="520822"/>
    <lineage>
        <taxon>Eukaryota</taxon>
        <taxon>Metazoa</taxon>
        <taxon>Ecdysozoa</taxon>
        <taxon>Arthropoda</taxon>
        <taxon>Hexapoda</taxon>
        <taxon>Insecta</taxon>
        <taxon>Pterygota</taxon>
        <taxon>Neoptera</taxon>
        <taxon>Endopterygota</taxon>
        <taxon>Hymenoptera</taxon>
        <taxon>Apocrita</taxon>
        <taxon>Aculeata</taxon>
        <taxon>Formicoidea</taxon>
        <taxon>Formicidae</taxon>
        <taxon>Myrmicinae</taxon>
        <taxon>Atta</taxon>
    </lineage>
</organism>
<protein>
    <submittedName>
        <fullName evidence="1">Uncharacterized protein</fullName>
    </submittedName>
</protein>
<name>A0A151HZA8_9HYME</name>